<reference evidence="10" key="1">
    <citation type="journal article" date="2019" name="PLoS Negl. Trop. Dis.">
        <title>Revisiting the worldwide diversity of Leptospira species in the environment.</title>
        <authorList>
            <person name="Vincent A.T."/>
            <person name="Schiettekatte O."/>
            <person name="Bourhy P."/>
            <person name="Veyrier F.J."/>
            <person name="Picardeau M."/>
        </authorList>
    </citation>
    <scope>NUCLEOTIDE SEQUENCE [LARGE SCALE GENOMIC DNA]</scope>
    <source>
        <strain evidence="10">201300427</strain>
    </source>
</reference>
<evidence type="ECO:0000256" key="8">
    <source>
        <dbReference type="ARBA" id="ARBA00023136"/>
    </source>
</evidence>
<evidence type="ECO:0000256" key="7">
    <source>
        <dbReference type="ARBA" id="ARBA00022989"/>
    </source>
</evidence>
<feature type="transmembrane region" description="Helical" evidence="9">
    <location>
        <begin position="185"/>
        <end position="208"/>
    </location>
</feature>
<keyword evidence="8 9" id="KW-0472">Membrane</keyword>
<protein>
    <recommendedName>
        <fullName evidence="12">Mannosyltransferase</fullName>
    </recommendedName>
</protein>
<feature type="transmembrane region" description="Helical" evidence="9">
    <location>
        <begin position="358"/>
        <end position="375"/>
    </location>
</feature>
<dbReference type="Pfam" id="PF03901">
    <property type="entry name" value="Glyco_transf_22"/>
    <property type="match status" value="1"/>
</dbReference>
<evidence type="ECO:0000256" key="5">
    <source>
        <dbReference type="ARBA" id="ARBA00022692"/>
    </source>
</evidence>
<evidence type="ECO:0000256" key="1">
    <source>
        <dbReference type="ARBA" id="ARBA00004127"/>
    </source>
</evidence>
<feature type="transmembrane region" description="Helical" evidence="9">
    <location>
        <begin position="305"/>
        <end position="322"/>
    </location>
</feature>
<evidence type="ECO:0000256" key="3">
    <source>
        <dbReference type="ARBA" id="ARBA00022676"/>
    </source>
</evidence>
<feature type="transmembrane region" description="Helical" evidence="9">
    <location>
        <begin position="17"/>
        <end position="37"/>
    </location>
</feature>
<dbReference type="AlphaFoldDB" id="A0A4R9M1H5"/>
<evidence type="ECO:0000256" key="9">
    <source>
        <dbReference type="SAM" id="Phobius"/>
    </source>
</evidence>
<dbReference type="InterPro" id="IPR005599">
    <property type="entry name" value="GPI_mannosylTrfase"/>
</dbReference>
<evidence type="ECO:0008006" key="12">
    <source>
        <dbReference type="Google" id="ProtNLM"/>
    </source>
</evidence>
<evidence type="ECO:0000313" key="11">
    <source>
        <dbReference type="Proteomes" id="UP000298058"/>
    </source>
</evidence>
<comment type="subcellular location">
    <subcellularLocation>
        <location evidence="1">Endomembrane system</location>
        <topology evidence="1">Multi-pass membrane protein</topology>
    </subcellularLocation>
    <subcellularLocation>
        <location evidence="2">Endoplasmic reticulum membrane</location>
    </subcellularLocation>
</comment>
<accession>A0A4R9M1H5</accession>
<evidence type="ECO:0000256" key="6">
    <source>
        <dbReference type="ARBA" id="ARBA00022824"/>
    </source>
</evidence>
<keyword evidence="11" id="KW-1185">Reference proteome</keyword>
<feature type="transmembrane region" description="Helical" evidence="9">
    <location>
        <begin position="228"/>
        <end position="250"/>
    </location>
</feature>
<organism evidence="10 11">
    <name type="scientific">Leptospira idonii</name>
    <dbReference type="NCBI Taxonomy" id="1193500"/>
    <lineage>
        <taxon>Bacteria</taxon>
        <taxon>Pseudomonadati</taxon>
        <taxon>Spirochaetota</taxon>
        <taxon>Spirochaetia</taxon>
        <taxon>Leptospirales</taxon>
        <taxon>Leptospiraceae</taxon>
        <taxon>Leptospira</taxon>
    </lineage>
</organism>
<dbReference type="EMBL" id="RQHW01000010">
    <property type="protein sequence ID" value="TGN20614.1"/>
    <property type="molecule type" value="Genomic_DNA"/>
</dbReference>
<proteinExistence type="predicted"/>
<dbReference type="PANTHER" id="PTHR22760">
    <property type="entry name" value="GLYCOSYLTRANSFERASE"/>
    <property type="match status" value="1"/>
</dbReference>
<feature type="transmembrane region" description="Helical" evidence="9">
    <location>
        <begin position="329"/>
        <end position="352"/>
    </location>
</feature>
<gene>
    <name evidence="10" type="ORF">EHS15_03215</name>
</gene>
<keyword evidence="6" id="KW-0256">Endoplasmic reticulum</keyword>
<keyword evidence="4" id="KW-0808">Transferase</keyword>
<feature type="transmembrane region" description="Helical" evidence="9">
    <location>
        <begin position="75"/>
        <end position="92"/>
    </location>
</feature>
<dbReference type="Proteomes" id="UP000298058">
    <property type="component" value="Unassembled WGS sequence"/>
</dbReference>
<dbReference type="OrthoDB" id="620676at2"/>
<dbReference type="GO" id="GO:0012505">
    <property type="term" value="C:endomembrane system"/>
    <property type="evidence" value="ECO:0007669"/>
    <property type="project" value="UniProtKB-SubCell"/>
</dbReference>
<evidence type="ECO:0000313" key="10">
    <source>
        <dbReference type="EMBL" id="TGN20614.1"/>
    </source>
</evidence>
<keyword evidence="7 9" id="KW-1133">Transmembrane helix</keyword>
<evidence type="ECO:0000256" key="4">
    <source>
        <dbReference type="ARBA" id="ARBA00022679"/>
    </source>
</evidence>
<name>A0A4R9M1H5_9LEPT</name>
<feature type="transmembrane region" description="Helical" evidence="9">
    <location>
        <begin position="161"/>
        <end position="178"/>
    </location>
</feature>
<feature type="transmembrane region" description="Helical" evidence="9">
    <location>
        <begin position="104"/>
        <end position="122"/>
    </location>
</feature>
<keyword evidence="3" id="KW-0328">Glycosyltransferase</keyword>
<sequence length="488" mass="57622">MFQKIRLLSNSFSPTHFFWQIIIVIFSIPLILFTLMFSQGFVWPDEIFQSIEPAYFMVTGRGNLAWEFTDQVRSVLYPYILSVWIRIVFLFSTDPTVLFHSTRVVLAGIYLASVLMLSRFFLKTESEKKEIGFGIIFLIFSFVFLLFPLNYYFGFRTLTESISTSLAILSIFWIQIRFEKQDYRFFLPSLILGLTYGLRFQMGLFLILYIPLFCYQLWQKKLIKEAGWFLFGLFTGFVIYLISDIVYYGIPFISSFNYFKFNIVKGVAKQWGTSPFPFYFQSYLRYFQFLLIFLIPGIYSNFKKLYPILLATASFILIHSMIGHKELRFIYLSYPILLYLIASGILVSYSWIQAKRKKWAPVFLMLILLLTGFQYRTVLLKKIQWNFCNENLQLFLQADKHGLKGNSLIGVSEVFAWGAGYVYMGNAFKDNLYFHDLQTRSTEETEKILKEEKIQNILIFDTTKDHYCKTYGYCKTIFPLSPYSWISR</sequence>
<feature type="transmembrane region" description="Helical" evidence="9">
    <location>
        <begin position="283"/>
        <end position="299"/>
    </location>
</feature>
<dbReference type="GO" id="GO:0000030">
    <property type="term" value="F:mannosyltransferase activity"/>
    <property type="evidence" value="ECO:0007669"/>
    <property type="project" value="TreeGrafter"/>
</dbReference>
<evidence type="ECO:0000256" key="2">
    <source>
        <dbReference type="ARBA" id="ARBA00004586"/>
    </source>
</evidence>
<comment type="caution">
    <text evidence="10">The sequence shown here is derived from an EMBL/GenBank/DDBJ whole genome shotgun (WGS) entry which is preliminary data.</text>
</comment>
<feature type="transmembrane region" description="Helical" evidence="9">
    <location>
        <begin position="134"/>
        <end position="155"/>
    </location>
</feature>
<keyword evidence="5 9" id="KW-0812">Transmembrane</keyword>